<dbReference type="KEGG" id="phu:Phum_PHUM105990"/>
<feature type="region of interest" description="Disordered" evidence="13">
    <location>
        <begin position="251"/>
        <end position="273"/>
    </location>
</feature>
<feature type="domain" description="Helicase C-terminal" evidence="16">
    <location>
        <begin position="976"/>
        <end position="1137"/>
    </location>
</feature>
<dbReference type="RefSeq" id="XP_002424060.1">
    <property type="nucleotide sequence ID" value="XM_002424015.1"/>
</dbReference>
<dbReference type="Pfam" id="PF07533">
    <property type="entry name" value="BRK"/>
    <property type="match status" value="1"/>
</dbReference>
<dbReference type="PROSITE" id="PS51192">
    <property type="entry name" value="HELICASE_ATP_BIND_1"/>
    <property type="match status" value="1"/>
</dbReference>
<dbReference type="InterPro" id="IPR018359">
    <property type="entry name" value="Bromodomain_CS"/>
</dbReference>
<evidence type="ECO:0000313" key="19">
    <source>
        <dbReference type="EMBL" id="EEB11322.1"/>
    </source>
</evidence>
<keyword evidence="10" id="KW-0804">Transcription</keyword>
<evidence type="ECO:0000259" key="14">
    <source>
        <dbReference type="PROSITE" id="PS50014"/>
    </source>
</evidence>
<dbReference type="Gene3D" id="1.20.5.170">
    <property type="match status" value="1"/>
</dbReference>
<evidence type="ECO:0000256" key="4">
    <source>
        <dbReference type="ARBA" id="ARBA00022806"/>
    </source>
</evidence>
<dbReference type="EnsemblMetazoa" id="PHUM105990-RA">
    <property type="protein sequence ID" value="PHUM105990-PA"/>
    <property type="gene ID" value="PHUM105990"/>
</dbReference>
<dbReference type="SMART" id="SM00487">
    <property type="entry name" value="DEXDc"/>
    <property type="match status" value="1"/>
</dbReference>
<feature type="domain" description="HSA" evidence="17">
    <location>
        <begin position="382"/>
        <end position="454"/>
    </location>
</feature>
<dbReference type="InterPro" id="IPR006576">
    <property type="entry name" value="BRK_domain"/>
</dbReference>
<dbReference type="GO" id="GO:0016787">
    <property type="term" value="F:hydrolase activity"/>
    <property type="evidence" value="ECO:0007669"/>
    <property type="project" value="UniProtKB-KW"/>
</dbReference>
<feature type="region of interest" description="Disordered" evidence="13">
    <location>
        <begin position="1255"/>
        <end position="1308"/>
    </location>
</feature>
<dbReference type="InterPro" id="IPR027417">
    <property type="entry name" value="P-loop_NTPase"/>
</dbReference>
<keyword evidence="9" id="KW-0010">Activator</keyword>
<evidence type="ECO:0000256" key="12">
    <source>
        <dbReference type="PROSITE-ProRule" id="PRU00035"/>
    </source>
</evidence>
<dbReference type="SUPFAM" id="SSF52540">
    <property type="entry name" value="P-loop containing nucleoside triphosphate hydrolases"/>
    <property type="match status" value="2"/>
</dbReference>
<evidence type="ECO:0000256" key="7">
    <source>
        <dbReference type="ARBA" id="ARBA00023015"/>
    </source>
</evidence>
<sequence length="1457" mass="165894">MSSPSPHPPSPMPPPQAPSPMVVQQQQQPPQQPPIPTTRVPSPLGSPQHHPQNPISSLPGNSVPCTTNAIPPINTSNNQFSAVNSQLNGSPGPMSIGQNPPISDCPPHQHPAPTVSQPSVQGNSSGNTTLAGALSGPTNAPQPGIPVHQNVPPQQAMVKCQLTPNQLMQLRGQIMAYRMLARNQPLSQQIALAVQGKTPLSSQQSSSGPGFPINHQPILPSGSVPGVRPLGPQDITLAPSNAALAPNVVRLGATPPPPPIQQPPQPPPGKPTKVTTMPKPVGIDPLLILQERENRMAARIAMRIEVLSNLPTTMAEDVRIRAEIELRTLRLLNFQRQLKSEVIAYTRRDSTLETALNVKAYKRTKRQGLREARATEKLEKQQKFEAERKRRQKHQEYLAAVLQHSKDFKEYHRNNLAKTARLNKAVLSYHANAEKEQKKEQERIEKERMRRLMAEDEEGYRKLIDQKKDKRLAFLLSQTDEYISNLTEMVKQHKADQKRKQQEEIQKKPRKKKRRDGEGMDVDESSQNSDLHVSVVETSTGKTLTGDEAPLASEVDSWLESHPGWEILDDDSEGEYDDNEDEDKDAAEPKQNTSKQNDDPDAKSVIKKAKVEDDEYKTDEQTYYSIAHTINEVVVEQASIMVNGKLKEYQIKGLEWLVSLFNNNLNGILADEMGLGKTIQTIGLITYLMEKKKVMGPFLIIVPLSTLSNWVLEFEKWAPSVVVVAYKGSPHLRRSIQNQMRSKKFNVLLTTYEYIIKDKGVLAKLHWRFMIIDEGHRMKNHHCKLTQVLNTHYIAPHRLLLTGTPLQNKLPELWALLNFLLPSIFKSVSTFEQWFNAPFATTGEKVELNEEETILIIRRLHKVLRPFLLRRLKKEVESQLPDKVEYIIKCDMSGLQRVLYRHMQSKGVLLTDGSEKGAKGKGGAKALMNTIVQLRKLCNHPFLFQQIEEKYCDHVGAASGVVSGPDLYRASGKFELLDRILPKLKATNHRVLLFCQMTQLMTIMEDYLTWRNFSYLRLDGATKSEDRGELLRRFNSKDSEYFLFLLSTRAGGLGLNLQAADTVIIFDSDWNPHQDLQAQDRAHRIGQQNEVRVLRLLTVNSVEERILAAARYKLNMDEKVIQAGMFDQKSTGSERQQFLQSILHQDDADDEEENEVPDDETVNQMIARNETEFDLFQKMDLERRREDAKLGTARKSRLIEESELPEWLVKEDEEVDVLAYEDEEEKFLERGTRKRKEVDYTDSLTEKEWLKAIDEEGAFDDDEEDEEEEKKSRRKKGKRKRRGEDDDDDAIPSTSKKKKTNSNQNAESKLKKHMKNLLNIVVKYTDSDGRVLSEPFMKLPSKNKLPDYYDIIKKPLDIKKIFARIDEGKYSDFDDLERDFTQMCKNAQIYNEEASLIHEDSIVLQSVFTNARQRMEQNGDSEDEKSVKSTPKHEGRGSSRRRKNQPKYTNSDDDEDD</sequence>
<accession>E0VD66</accession>
<dbReference type="PROSITE" id="PS51194">
    <property type="entry name" value="HELICASE_CTER"/>
    <property type="match status" value="1"/>
</dbReference>
<dbReference type="GO" id="GO:0006325">
    <property type="term" value="P:chromatin organization"/>
    <property type="evidence" value="ECO:0007669"/>
    <property type="project" value="UniProtKB-KW"/>
</dbReference>
<dbReference type="GO" id="GO:0048731">
    <property type="term" value="P:system development"/>
    <property type="evidence" value="ECO:0007669"/>
    <property type="project" value="UniProtKB-ARBA"/>
</dbReference>
<evidence type="ECO:0008006" key="22">
    <source>
        <dbReference type="Google" id="ProtNLM"/>
    </source>
</evidence>
<dbReference type="GO" id="GO:0006355">
    <property type="term" value="P:regulation of DNA-templated transcription"/>
    <property type="evidence" value="ECO:0007669"/>
    <property type="project" value="InterPro"/>
</dbReference>
<dbReference type="PROSITE" id="PS51204">
    <property type="entry name" value="HSA"/>
    <property type="match status" value="1"/>
</dbReference>
<dbReference type="OrthoDB" id="6017at2759"/>
<feature type="compositionally biased region" description="Acidic residues" evidence="13">
    <location>
        <begin position="567"/>
        <end position="585"/>
    </location>
</feature>
<dbReference type="SMART" id="SM00297">
    <property type="entry name" value="BROMO"/>
    <property type="match status" value="1"/>
</dbReference>
<dbReference type="GeneID" id="8238183"/>
<evidence type="ECO:0000256" key="3">
    <source>
        <dbReference type="ARBA" id="ARBA00022801"/>
    </source>
</evidence>
<dbReference type="OMA" id="HNSYSCP"/>
<dbReference type="CTD" id="8238183"/>
<keyword evidence="6" id="KW-0156">Chromatin regulator</keyword>
<dbReference type="EMBL" id="DS235072">
    <property type="protein sequence ID" value="EEB11322.1"/>
    <property type="molecule type" value="Genomic_DNA"/>
</dbReference>
<dbReference type="VEuPathDB" id="VectorBase:PHUM105990"/>
<reference evidence="19" key="1">
    <citation type="submission" date="2007-04" db="EMBL/GenBank/DDBJ databases">
        <title>Annotation of Pediculus humanus corporis strain USDA.</title>
        <authorList>
            <person name="Kirkness E."/>
            <person name="Hannick L."/>
            <person name="Hass B."/>
            <person name="Bruggner R."/>
            <person name="Lawson D."/>
            <person name="Bidwell S."/>
            <person name="Joardar V."/>
            <person name="Caler E."/>
            <person name="Walenz B."/>
            <person name="Inman J."/>
            <person name="Schobel S."/>
            <person name="Galinsky K."/>
            <person name="Amedeo P."/>
            <person name="Strausberg R."/>
        </authorList>
    </citation>
    <scope>NUCLEOTIDE SEQUENCE</scope>
    <source>
        <strain evidence="19">USDA</strain>
    </source>
</reference>
<evidence type="ECO:0000259" key="15">
    <source>
        <dbReference type="PROSITE" id="PS51192"/>
    </source>
</evidence>
<feature type="region of interest" description="Disordered" evidence="13">
    <location>
        <begin position="1"/>
        <end position="145"/>
    </location>
</feature>
<keyword evidence="3" id="KW-0378">Hydrolase</keyword>
<reference evidence="20" key="3">
    <citation type="submission" date="2021-02" db="UniProtKB">
        <authorList>
            <consortium name="EnsemblMetazoa"/>
        </authorList>
    </citation>
    <scope>IDENTIFICATION</scope>
    <source>
        <strain evidence="20">USDA</strain>
    </source>
</reference>
<dbReference type="InterPro" id="IPR029295">
    <property type="entry name" value="SnAC"/>
</dbReference>
<dbReference type="InParanoid" id="E0VD66"/>
<dbReference type="SUPFAM" id="SSF47370">
    <property type="entry name" value="Bromodomain"/>
    <property type="match status" value="1"/>
</dbReference>
<evidence type="ECO:0000256" key="11">
    <source>
        <dbReference type="ARBA" id="ARBA00023242"/>
    </source>
</evidence>
<dbReference type="EMBL" id="AAZO01001256">
    <property type="status" value="NOT_ANNOTATED_CDS"/>
    <property type="molecule type" value="Genomic_DNA"/>
</dbReference>
<keyword evidence="21" id="KW-1185">Reference proteome</keyword>
<name>E0VD66_PEDHC</name>
<feature type="compositionally biased region" description="Polar residues" evidence="13">
    <location>
        <begin position="114"/>
        <end position="141"/>
    </location>
</feature>
<dbReference type="FunFam" id="1.20.5.170:FF:000008">
    <property type="entry name" value="probable global transcription activator SNF2L2 isoform X1"/>
    <property type="match status" value="1"/>
</dbReference>
<dbReference type="SUPFAM" id="SSF160481">
    <property type="entry name" value="BRK domain-like"/>
    <property type="match status" value="1"/>
</dbReference>
<feature type="region of interest" description="Disordered" evidence="13">
    <location>
        <begin position="1414"/>
        <end position="1457"/>
    </location>
</feature>
<dbReference type="STRING" id="121224.E0VD66"/>
<evidence type="ECO:0000256" key="13">
    <source>
        <dbReference type="SAM" id="MobiDB-lite"/>
    </source>
</evidence>
<dbReference type="Pfam" id="PF14619">
    <property type="entry name" value="SnAC"/>
    <property type="match status" value="1"/>
</dbReference>
<feature type="compositionally biased region" description="Acidic residues" evidence="13">
    <location>
        <begin position="1255"/>
        <end position="1268"/>
    </location>
</feature>
<dbReference type="InterPro" id="IPR036427">
    <property type="entry name" value="Bromodomain-like_sf"/>
</dbReference>
<organism>
    <name type="scientific">Pediculus humanus subsp. corporis</name>
    <name type="common">Body louse</name>
    <dbReference type="NCBI Taxonomy" id="121224"/>
    <lineage>
        <taxon>Eukaryota</taxon>
        <taxon>Metazoa</taxon>
        <taxon>Ecdysozoa</taxon>
        <taxon>Arthropoda</taxon>
        <taxon>Hexapoda</taxon>
        <taxon>Insecta</taxon>
        <taxon>Pterygota</taxon>
        <taxon>Neoptera</taxon>
        <taxon>Paraneoptera</taxon>
        <taxon>Psocodea</taxon>
        <taxon>Troctomorpha</taxon>
        <taxon>Phthiraptera</taxon>
        <taxon>Anoplura</taxon>
        <taxon>Pediculidae</taxon>
        <taxon>Pediculus</taxon>
    </lineage>
</organism>
<feature type="compositionally biased region" description="Basic residues" evidence="13">
    <location>
        <begin position="1272"/>
        <end position="1281"/>
    </location>
</feature>
<dbReference type="Proteomes" id="UP000009046">
    <property type="component" value="Unassembled WGS sequence"/>
</dbReference>
<feature type="compositionally biased region" description="Pro residues" evidence="13">
    <location>
        <begin position="254"/>
        <end position="270"/>
    </location>
</feature>
<dbReference type="HOGENOM" id="CLU_000315_15_0_1"/>
<keyword evidence="7" id="KW-0805">Transcription regulation</keyword>
<evidence type="ECO:0000256" key="1">
    <source>
        <dbReference type="ARBA" id="ARBA00004123"/>
    </source>
</evidence>
<keyword evidence="8 12" id="KW-0103">Bromodomain</keyword>
<dbReference type="GO" id="GO:0042393">
    <property type="term" value="F:histone binding"/>
    <property type="evidence" value="ECO:0007669"/>
    <property type="project" value="InterPro"/>
</dbReference>
<dbReference type="GO" id="GO:0048513">
    <property type="term" value="P:animal organ development"/>
    <property type="evidence" value="ECO:0007669"/>
    <property type="project" value="UniProtKB-ARBA"/>
</dbReference>
<dbReference type="PANTHER" id="PTHR10799">
    <property type="entry name" value="SNF2/RAD54 HELICASE FAMILY"/>
    <property type="match status" value="1"/>
</dbReference>
<feature type="region of interest" description="Disordered" evidence="13">
    <location>
        <begin position="492"/>
        <end position="533"/>
    </location>
</feature>
<feature type="compositionally biased region" description="Basic and acidic residues" evidence="13">
    <location>
        <begin position="1424"/>
        <end position="1437"/>
    </location>
</feature>
<dbReference type="GO" id="GO:0004386">
    <property type="term" value="F:helicase activity"/>
    <property type="evidence" value="ECO:0007669"/>
    <property type="project" value="UniProtKB-KW"/>
</dbReference>
<evidence type="ECO:0000256" key="8">
    <source>
        <dbReference type="ARBA" id="ARBA00023117"/>
    </source>
</evidence>
<evidence type="ECO:0000256" key="9">
    <source>
        <dbReference type="ARBA" id="ARBA00023159"/>
    </source>
</evidence>
<dbReference type="InterPro" id="IPR001650">
    <property type="entry name" value="Helicase_C-like"/>
</dbReference>
<evidence type="ECO:0000313" key="21">
    <source>
        <dbReference type="Proteomes" id="UP000009046"/>
    </source>
</evidence>
<dbReference type="GO" id="GO:0005524">
    <property type="term" value="F:ATP binding"/>
    <property type="evidence" value="ECO:0007669"/>
    <property type="project" value="UniProtKB-KW"/>
</dbReference>
<dbReference type="FunFam" id="3.40.50.300:FF:003020">
    <property type="entry name" value="SNF2-related domain-containing protein"/>
    <property type="match status" value="1"/>
</dbReference>
<dbReference type="Gene3D" id="3.40.50.10810">
    <property type="entry name" value="Tandem AAA-ATPase domain"/>
    <property type="match status" value="1"/>
</dbReference>
<protein>
    <recommendedName>
        <fullName evidence="22">ATP-dependent helicase brm</fullName>
    </recommendedName>
</protein>
<evidence type="ECO:0000313" key="20">
    <source>
        <dbReference type="EnsemblMetazoa" id="PHUM105990-PA"/>
    </source>
</evidence>
<dbReference type="InterPro" id="IPR038718">
    <property type="entry name" value="SNF2-like_sf"/>
</dbReference>
<dbReference type="Pfam" id="PF00271">
    <property type="entry name" value="Helicase_C"/>
    <property type="match status" value="1"/>
</dbReference>
<dbReference type="eggNOG" id="KOG0386">
    <property type="taxonomic scope" value="Eukaryota"/>
</dbReference>
<dbReference type="SMART" id="SM01314">
    <property type="entry name" value="SnAC"/>
    <property type="match status" value="1"/>
</dbReference>
<feature type="domain" description="QLQ" evidence="18">
    <location>
        <begin position="161"/>
        <end position="196"/>
    </location>
</feature>
<dbReference type="InterPro" id="IPR000330">
    <property type="entry name" value="SNF2_N"/>
</dbReference>
<dbReference type="InterPro" id="IPR014978">
    <property type="entry name" value="Gln-Leu-Gln_QLQ"/>
</dbReference>
<evidence type="ECO:0000256" key="5">
    <source>
        <dbReference type="ARBA" id="ARBA00022840"/>
    </source>
</evidence>
<dbReference type="InterPro" id="IPR037259">
    <property type="entry name" value="BRK_sf"/>
</dbReference>
<evidence type="ECO:0000256" key="6">
    <source>
        <dbReference type="ARBA" id="ARBA00022853"/>
    </source>
</evidence>
<dbReference type="Gene3D" id="3.40.5.120">
    <property type="match status" value="1"/>
</dbReference>
<dbReference type="InterPro" id="IPR049730">
    <property type="entry name" value="SNF2/RAD54-like_C"/>
</dbReference>
<evidence type="ECO:0000259" key="17">
    <source>
        <dbReference type="PROSITE" id="PS51204"/>
    </source>
</evidence>
<feature type="compositionally biased region" description="Basic and acidic residues" evidence="13">
    <location>
        <begin position="492"/>
        <end position="507"/>
    </location>
</feature>
<dbReference type="GO" id="GO:0005634">
    <property type="term" value="C:nucleus"/>
    <property type="evidence" value="ECO:0007669"/>
    <property type="project" value="UniProtKB-SubCell"/>
</dbReference>
<dbReference type="PROSITE" id="PS51666">
    <property type="entry name" value="QLQ"/>
    <property type="match status" value="1"/>
</dbReference>
<feature type="domain" description="Bromo" evidence="14">
    <location>
        <begin position="1328"/>
        <end position="1398"/>
    </location>
</feature>
<dbReference type="InterPro" id="IPR014012">
    <property type="entry name" value="HSA_dom"/>
</dbReference>
<dbReference type="Pfam" id="PF00439">
    <property type="entry name" value="Bromodomain"/>
    <property type="match status" value="1"/>
</dbReference>
<dbReference type="CDD" id="cd17996">
    <property type="entry name" value="DEXHc_SMARCA2_SMARCA4"/>
    <property type="match status" value="1"/>
</dbReference>
<dbReference type="PROSITE" id="PS00633">
    <property type="entry name" value="BROMODOMAIN_1"/>
    <property type="match status" value="1"/>
</dbReference>
<gene>
    <name evidence="20" type="primary">8238183</name>
    <name evidence="19" type="ORF">Phum_PHUM105990</name>
</gene>
<evidence type="ECO:0000256" key="2">
    <source>
        <dbReference type="ARBA" id="ARBA00022741"/>
    </source>
</evidence>
<comment type="subcellular location">
    <subcellularLocation>
        <location evidence="1">Nucleus</location>
    </subcellularLocation>
</comment>
<feature type="region of interest" description="Disordered" evidence="13">
    <location>
        <begin position="555"/>
        <end position="609"/>
    </location>
</feature>
<feature type="domain" description="Helicase ATP-binding" evidence="15">
    <location>
        <begin position="658"/>
        <end position="823"/>
    </location>
</feature>
<keyword evidence="4" id="KW-0347">Helicase</keyword>
<dbReference type="SMART" id="SM00490">
    <property type="entry name" value="HELICc"/>
    <property type="match status" value="1"/>
</dbReference>
<feature type="compositionally biased region" description="Low complexity" evidence="13">
    <location>
        <begin position="19"/>
        <end position="29"/>
    </location>
</feature>
<feature type="compositionally biased region" description="Polar residues" evidence="13">
    <location>
        <begin position="49"/>
        <end position="89"/>
    </location>
</feature>
<dbReference type="Pfam" id="PF00176">
    <property type="entry name" value="SNF2-rel_dom"/>
    <property type="match status" value="1"/>
</dbReference>
<dbReference type="PRINTS" id="PR00503">
    <property type="entry name" value="BROMODOMAIN"/>
</dbReference>
<dbReference type="CDD" id="cd18793">
    <property type="entry name" value="SF2_C_SNF"/>
    <property type="match status" value="1"/>
</dbReference>
<dbReference type="PROSITE" id="PS50014">
    <property type="entry name" value="BROMODOMAIN_2"/>
    <property type="match status" value="1"/>
</dbReference>
<dbReference type="FunFam" id="3.40.50.10810:FF:000008">
    <property type="entry name" value="Chromatin structure-remodeling complex subunit snf21"/>
    <property type="match status" value="1"/>
</dbReference>
<feature type="compositionally biased region" description="Pro residues" evidence="13">
    <location>
        <begin position="1"/>
        <end position="18"/>
    </location>
</feature>
<keyword evidence="5" id="KW-0067">ATP-binding</keyword>
<dbReference type="SMART" id="SM00573">
    <property type="entry name" value="HSA"/>
    <property type="match status" value="1"/>
</dbReference>
<dbReference type="Gene3D" id="3.40.50.300">
    <property type="entry name" value="P-loop containing nucleotide triphosphate hydrolases"/>
    <property type="match status" value="1"/>
</dbReference>
<dbReference type="SMART" id="SM00592">
    <property type="entry name" value="BRK"/>
    <property type="match status" value="1"/>
</dbReference>
<evidence type="ECO:0000259" key="16">
    <source>
        <dbReference type="PROSITE" id="PS51194"/>
    </source>
</evidence>
<dbReference type="FunCoup" id="E0VD66">
    <property type="interactions" value="1549"/>
</dbReference>
<dbReference type="InterPro" id="IPR014001">
    <property type="entry name" value="Helicase_ATP-bd"/>
</dbReference>
<reference evidence="19" key="2">
    <citation type="submission" date="2007-04" db="EMBL/GenBank/DDBJ databases">
        <title>The genome of the human body louse.</title>
        <authorList>
            <consortium name="The Human Body Louse Genome Consortium"/>
            <person name="Kirkness E."/>
            <person name="Walenz B."/>
            <person name="Hass B."/>
            <person name="Bruggner R."/>
            <person name="Strausberg R."/>
        </authorList>
    </citation>
    <scope>NUCLEOTIDE SEQUENCE</scope>
    <source>
        <strain evidence="19">USDA</strain>
    </source>
</reference>
<evidence type="ECO:0000259" key="18">
    <source>
        <dbReference type="PROSITE" id="PS51666"/>
    </source>
</evidence>
<dbReference type="Pfam" id="PF08880">
    <property type="entry name" value="QLQ"/>
    <property type="match status" value="1"/>
</dbReference>
<dbReference type="Gene3D" id="1.20.920.10">
    <property type="entry name" value="Bromodomain-like"/>
    <property type="match status" value="1"/>
</dbReference>
<keyword evidence="2" id="KW-0547">Nucleotide-binding</keyword>
<keyword evidence="11" id="KW-0539">Nucleus</keyword>
<proteinExistence type="predicted"/>
<evidence type="ECO:0000256" key="10">
    <source>
        <dbReference type="ARBA" id="ARBA00023163"/>
    </source>
</evidence>
<dbReference type="FunFam" id="1.20.920.10:FF:000041">
    <property type="entry name" value="ATP-dependent helicase brm"/>
    <property type="match status" value="1"/>
</dbReference>
<dbReference type="InterPro" id="IPR001487">
    <property type="entry name" value="Bromodomain"/>
</dbReference>
<dbReference type="Pfam" id="PF07529">
    <property type="entry name" value="HSA"/>
    <property type="match status" value="1"/>
</dbReference>
<dbReference type="SMART" id="SM00951">
    <property type="entry name" value="QLQ"/>
    <property type="match status" value="1"/>
</dbReference>